<reference evidence="1 2" key="1">
    <citation type="submission" date="2020-09" db="EMBL/GenBank/DDBJ databases">
        <title>Genome seq and assembly of Chryseobacterium sp.</title>
        <authorList>
            <person name="Chhetri G."/>
        </authorList>
    </citation>
    <scope>NUCLEOTIDE SEQUENCE [LARGE SCALE GENOMIC DNA]</scope>
    <source>
        <strain evidence="1 2">GCR10</strain>
    </source>
</reference>
<dbReference type="RefSeq" id="WP_191734923.1">
    <property type="nucleotide sequence ID" value="NZ_JACYFS010000001.1"/>
</dbReference>
<dbReference type="Proteomes" id="UP000637299">
    <property type="component" value="Unassembled WGS sequence"/>
</dbReference>
<sequence>MFEWQVEESWGKNSKCWSYFETDTEDETVVAKKAVEIIQQSYERKLELAKRRAFTNTQPARPTLIIREYPKKKDGLVLKTKWR</sequence>
<keyword evidence="2" id="KW-1185">Reference proteome</keyword>
<protein>
    <submittedName>
        <fullName evidence="1">Uncharacterized protein</fullName>
    </submittedName>
</protein>
<organism evidence="1 2">
    <name type="scientific">Chryseobacterium caseinilyticum</name>
    <dbReference type="NCBI Taxonomy" id="2771428"/>
    <lineage>
        <taxon>Bacteria</taxon>
        <taxon>Pseudomonadati</taxon>
        <taxon>Bacteroidota</taxon>
        <taxon>Flavobacteriia</taxon>
        <taxon>Flavobacteriales</taxon>
        <taxon>Weeksellaceae</taxon>
        <taxon>Chryseobacterium group</taxon>
        <taxon>Chryseobacterium</taxon>
    </lineage>
</organism>
<evidence type="ECO:0000313" key="1">
    <source>
        <dbReference type="EMBL" id="MBD8081107.1"/>
    </source>
</evidence>
<proteinExistence type="predicted"/>
<comment type="caution">
    <text evidence="1">The sequence shown here is derived from an EMBL/GenBank/DDBJ whole genome shotgun (WGS) entry which is preliminary data.</text>
</comment>
<accession>A0ABR8Z728</accession>
<dbReference type="EMBL" id="JACYFS010000001">
    <property type="protein sequence ID" value="MBD8081107.1"/>
    <property type="molecule type" value="Genomic_DNA"/>
</dbReference>
<name>A0ABR8Z728_9FLAO</name>
<gene>
    <name evidence="1" type="ORF">IC610_01585</name>
</gene>
<evidence type="ECO:0000313" key="2">
    <source>
        <dbReference type="Proteomes" id="UP000637299"/>
    </source>
</evidence>